<reference evidence="2" key="1">
    <citation type="submission" date="2020-01" db="EMBL/GenBank/DDBJ databases">
        <title>Development of genomics and gene disruption for Polysphondylium violaceum indicates a role for the polyketide synthase stlB in stalk morphogenesis.</title>
        <authorList>
            <person name="Narita B."/>
            <person name="Kawabe Y."/>
            <person name="Kin K."/>
            <person name="Saito T."/>
            <person name="Gibbs R."/>
            <person name="Kuspa A."/>
            <person name="Muzny D."/>
            <person name="Queller D."/>
            <person name="Richards S."/>
            <person name="Strassman J."/>
            <person name="Sucgang R."/>
            <person name="Worley K."/>
            <person name="Schaap P."/>
        </authorList>
    </citation>
    <scope>NUCLEOTIDE SEQUENCE</scope>
    <source>
        <strain evidence="2">QSvi11</strain>
    </source>
</reference>
<dbReference type="OrthoDB" id="1062969at2759"/>
<gene>
    <name evidence="2" type="ORF">CYY_006132</name>
</gene>
<evidence type="ECO:0000313" key="2">
    <source>
        <dbReference type="EMBL" id="KAF2072557.1"/>
    </source>
</evidence>
<dbReference type="EMBL" id="AJWJ01000269">
    <property type="protein sequence ID" value="KAF2072557.1"/>
    <property type="molecule type" value="Genomic_DNA"/>
</dbReference>
<name>A0A8J4V3G9_9MYCE</name>
<accession>A0A8J4V3G9</accession>
<protein>
    <submittedName>
        <fullName evidence="2">Uncharacterized protein</fullName>
    </submittedName>
</protein>
<organism evidence="2 3">
    <name type="scientific">Polysphondylium violaceum</name>
    <dbReference type="NCBI Taxonomy" id="133409"/>
    <lineage>
        <taxon>Eukaryota</taxon>
        <taxon>Amoebozoa</taxon>
        <taxon>Evosea</taxon>
        <taxon>Eumycetozoa</taxon>
        <taxon>Dictyostelia</taxon>
        <taxon>Dictyosteliales</taxon>
        <taxon>Dictyosteliaceae</taxon>
        <taxon>Polysphondylium</taxon>
    </lineage>
</organism>
<dbReference type="Proteomes" id="UP000695562">
    <property type="component" value="Unassembled WGS sequence"/>
</dbReference>
<evidence type="ECO:0000313" key="3">
    <source>
        <dbReference type="Proteomes" id="UP000695562"/>
    </source>
</evidence>
<sequence>MIEIEKLGTNNLRFNHPDDLHLVTGNRFGKLKYIRPLSECVKEFKESNTLKLSSKQTANFQVCAPPQLFVNDRVKKIYQTNDWKAMKTLEDQASDDLDPIFENMKNKGGIYSWIKVQNESGQQYYMSYDTRGNYVWCWTSAKADFDPLNPQFPTSAPVQFGHYSSSTGISSAHSYKIGLAGQNISEVVISSIVATFVAKSIPKGLNFLSNNLGNLITEAAAELGLEFIFTIPSVAISAVCGGLVFALVFVGLKALWGVLNKEFQINVSVYNWDPVNDWQIQAQELSNGEIPGKDPDINNLNILAFTPAGSNVNLPAGIITAEDSVNYAFIVYDNVNPIMQGLSFALKINKNNTSTGFSYAFQCPWVASNAHYIENTAQDPKSFLKIAGSHWVSSTAPLTTTVDGMPISC</sequence>
<evidence type="ECO:0000256" key="1">
    <source>
        <dbReference type="SAM" id="Phobius"/>
    </source>
</evidence>
<comment type="caution">
    <text evidence="2">The sequence shown here is derived from an EMBL/GenBank/DDBJ whole genome shotgun (WGS) entry which is preliminary data.</text>
</comment>
<keyword evidence="1" id="KW-0472">Membrane</keyword>
<keyword evidence="1" id="KW-1133">Transmembrane helix</keyword>
<feature type="transmembrane region" description="Helical" evidence="1">
    <location>
        <begin position="227"/>
        <end position="252"/>
    </location>
</feature>
<dbReference type="AlphaFoldDB" id="A0A8J4V3G9"/>
<keyword evidence="1" id="KW-0812">Transmembrane</keyword>
<keyword evidence="3" id="KW-1185">Reference proteome</keyword>
<proteinExistence type="predicted"/>